<reference evidence="2 3" key="1">
    <citation type="submission" date="2019-08" db="EMBL/GenBank/DDBJ databases">
        <title>Luteimonas viscosus sp. nov., isolated from soil of a sunflower field.</title>
        <authorList>
            <person name="Jianli Z."/>
            <person name="Ying Z."/>
        </authorList>
    </citation>
    <scope>NUCLEOTIDE SEQUENCE [LARGE SCALE GENOMIC DNA]</scope>
    <source>
        <strain evidence="2 3">XBU10</strain>
    </source>
</reference>
<dbReference type="RefSeq" id="WP_149103011.1">
    <property type="nucleotide sequence ID" value="NZ_VTFT01000001.1"/>
</dbReference>
<sequence>MTSTGIALQQADQPELVAIARSLFREYAHAIGTDLEYQGFSAELAALPQPYVPPRGALLIASADSGVAGCAALRPLDTRVAEMKRLYVRPAFRSWGLGRRLVESMIAAAREAGYEELRLDTLPSMASAQALYHRLGFVEIAPYNDAHLPGTRFYRLALQA</sequence>
<dbReference type="PANTHER" id="PTHR43305">
    <property type="entry name" value="FAMILY N-ACETYLTRANSFERASE, PUTATIVE (AFU_ORTHOLOGUE AFUA_2G01380)-RELATED"/>
    <property type="match status" value="1"/>
</dbReference>
<protein>
    <submittedName>
        <fullName evidence="2">GNAT family N-acetyltransferase</fullName>
    </submittedName>
</protein>
<dbReference type="GO" id="GO:0016747">
    <property type="term" value="F:acyltransferase activity, transferring groups other than amino-acyl groups"/>
    <property type="evidence" value="ECO:0007669"/>
    <property type="project" value="InterPro"/>
</dbReference>
<dbReference type="EMBL" id="VTFT01000001">
    <property type="protein sequence ID" value="TYT26460.1"/>
    <property type="molecule type" value="Genomic_DNA"/>
</dbReference>
<name>A0A5D4XUI8_9GAMM</name>
<dbReference type="SUPFAM" id="SSF55729">
    <property type="entry name" value="Acyl-CoA N-acyltransferases (Nat)"/>
    <property type="match status" value="1"/>
</dbReference>
<keyword evidence="2" id="KW-0808">Transferase</keyword>
<keyword evidence="3" id="KW-1185">Reference proteome</keyword>
<dbReference type="PANTHER" id="PTHR43305:SF1">
    <property type="entry name" value="FAMILY N-ACETYLTRANSFERASE, PUTATIVE (AFU_ORTHOLOGUE AFUA_2G01380)-RELATED"/>
    <property type="match status" value="1"/>
</dbReference>
<dbReference type="Pfam" id="PF00583">
    <property type="entry name" value="Acetyltransf_1"/>
    <property type="match status" value="1"/>
</dbReference>
<dbReference type="PROSITE" id="PS51186">
    <property type="entry name" value="GNAT"/>
    <property type="match status" value="1"/>
</dbReference>
<dbReference type="OrthoDB" id="9805924at2"/>
<dbReference type="InterPro" id="IPR000182">
    <property type="entry name" value="GNAT_dom"/>
</dbReference>
<evidence type="ECO:0000313" key="3">
    <source>
        <dbReference type="Proteomes" id="UP000324973"/>
    </source>
</evidence>
<comment type="caution">
    <text evidence="2">The sequence shown here is derived from an EMBL/GenBank/DDBJ whole genome shotgun (WGS) entry which is preliminary data.</text>
</comment>
<accession>A0A5D4XUI8</accession>
<organism evidence="2 3">
    <name type="scientific">Luteimonas viscosa</name>
    <dbReference type="NCBI Taxonomy" id="1132694"/>
    <lineage>
        <taxon>Bacteria</taxon>
        <taxon>Pseudomonadati</taxon>
        <taxon>Pseudomonadota</taxon>
        <taxon>Gammaproteobacteria</taxon>
        <taxon>Lysobacterales</taxon>
        <taxon>Lysobacteraceae</taxon>
        <taxon>Luteimonas</taxon>
    </lineage>
</organism>
<evidence type="ECO:0000259" key="1">
    <source>
        <dbReference type="PROSITE" id="PS51186"/>
    </source>
</evidence>
<dbReference type="InterPro" id="IPR052777">
    <property type="entry name" value="Acetyltransferase_Enz"/>
</dbReference>
<dbReference type="CDD" id="cd04301">
    <property type="entry name" value="NAT_SF"/>
    <property type="match status" value="1"/>
</dbReference>
<dbReference type="Gene3D" id="3.40.630.30">
    <property type="match status" value="1"/>
</dbReference>
<dbReference type="AlphaFoldDB" id="A0A5D4XUI8"/>
<gene>
    <name evidence="2" type="ORF">FZO89_09440</name>
</gene>
<dbReference type="Proteomes" id="UP000324973">
    <property type="component" value="Unassembled WGS sequence"/>
</dbReference>
<evidence type="ECO:0000313" key="2">
    <source>
        <dbReference type="EMBL" id="TYT26460.1"/>
    </source>
</evidence>
<proteinExistence type="predicted"/>
<dbReference type="InterPro" id="IPR016181">
    <property type="entry name" value="Acyl_CoA_acyltransferase"/>
</dbReference>
<feature type="domain" description="N-acetyltransferase" evidence="1">
    <location>
        <begin position="3"/>
        <end position="160"/>
    </location>
</feature>